<dbReference type="Gene3D" id="3.40.50.880">
    <property type="match status" value="1"/>
</dbReference>
<dbReference type="InterPro" id="IPR002818">
    <property type="entry name" value="DJ-1/PfpI"/>
</dbReference>
<dbReference type="OrthoDB" id="9800516at2"/>
<dbReference type="PANTHER" id="PTHR48094:SF12">
    <property type="entry name" value="PARKINSON DISEASE PROTEIN 7 HOMOLOG"/>
    <property type="match status" value="1"/>
</dbReference>
<accession>A0A1H6LHB1</accession>
<sequence>MIDTILVLMAPGFEEVEFCTPVDILRRLNIPVVTASVGEREVKSARGISMRADILLHDVDESEVGGIILPGGAGSWVLRDTPEALRLVRMVHEKGGLVAAICAAPIALRAAGVLDGKRVTAYPADEVIAAVSEVATVTHAPVERDGHIITGRGPGAAFEFGFAIASYLGLGKQVETLRKEMVYEA</sequence>
<name>A0A1H6LHB1_9BACT</name>
<evidence type="ECO:0000313" key="2">
    <source>
        <dbReference type="EMBL" id="SEH84690.1"/>
    </source>
</evidence>
<dbReference type="InterPro" id="IPR050325">
    <property type="entry name" value="Prot/Nucl_acid_deglycase"/>
</dbReference>
<dbReference type="CDD" id="cd03135">
    <property type="entry name" value="GATase1_DJ-1"/>
    <property type="match status" value="1"/>
</dbReference>
<dbReference type="InterPro" id="IPR006287">
    <property type="entry name" value="DJ-1"/>
</dbReference>
<protein>
    <submittedName>
        <fullName evidence="2">Protein deglycase dj-1</fullName>
    </submittedName>
</protein>
<feature type="domain" description="DJ-1/PfpI" evidence="1">
    <location>
        <begin position="4"/>
        <end position="165"/>
    </location>
</feature>
<dbReference type="Proteomes" id="UP000176204">
    <property type="component" value="Chromosome I"/>
</dbReference>
<dbReference type="STRING" id="1679444.PYTT_1179"/>
<organism evidence="2 3">
    <name type="scientific">Akkermansia glycaniphila</name>
    <dbReference type="NCBI Taxonomy" id="1679444"/>
    <lineage>
        <taxon>Bacteria</taxon>
        <taxon>Pseudomonadati</taxon>
        <taxon>Verrucomicrobiota</taxon>
        <taxon>Verrucomicrobiia</taxon>
        <taxon>Verrucomicrobiales</taxon>
        <taxon>Akkermansiaceae</taxon>
        <taxon>Akkermansia</taxon>
    </lineage>
</organism>
<dbReference type="AlphaFoldDB" id="A0A1H6LHB1"/>
<dbReference type="RefSeq" id="WP_083076785.1">
    <property type="nucleotide sequence ID" value="NZ_LIGX01000026.1"/>
</dbReference>
<keyword evidence="3" id="KW-1185">Reference proteome</keyword>
<dbReference type="PANTHER" id="PTHR48094">
    <property type="entry name" value="PROTEIN/NUCLEIC ACID DEGLYCASE DJ-1-RELATED"/>
    <property type="match status" value="1"/>
</dbReference>
<reference evidence="3" key="1">
    <citation type="submission" date="2016-09" db="EMBL/GenBank/DDBJ databases">
        <authorList>
            <person name="Koehorst J."/>
        </authorList>
    </citation>
    <scope>NUCLEOTIDE SEQUENCE [LARGE SCALE GENOMIC DNA]</scope>
</reference>
<evidence type="ECO:0000259" key="1">
    <source>
        <dbReference type="Pfam" id="PF01965"/>
    </source>
</evidence>
<dbReference type="KEGG" id="agl:PYTT_1179"/>
<proteinExistence type="predicted"/>
<dbReference type="Pfam" id="PF01965">
    <property type="entry name" value="DJ-1_PfpI"/>
    <property type="match status" value="1"/>
</dbReference>
<dbReference type="GO" id="GO:0005737">
    <property type="term" value="C:cytoplasm"/>
    <property type="evidence" value="ECO:0007669"/>
    <property type="project" value="TreeGrafter"/>
</dbReference>
<dbReference type="SUPFAM" id="SSF52317">
    <property type="entry name" value="Class I glutamine amidotransferase-like"/>
    <property type="match status" value="1"/>
</dbReference>
<dbReference type="NCBIfam" id="TIGR01383">
    <property type="entry name" value="not_thiJ"/>
    <property type="match status" value="1"/>
</dbReference>
<evidence type="ECO:0000313" key="3">
    <source>
        <dbReference type="Proteomes" id="UP000176204"/>
    </source>
</evidence>
<gene>
    <name evidence="2" type="ORF">PYTT_1179</name>
</gene>
<dbReference type="EMBL" id="LT629973">
    <property type="protein sequence ID" value="SEH84690.1"/>
    <property type="molecule type" value="Genomic_DNA"/>
</dbReference>
<dbReference type="InterPro" id="IPR029062">
    <property type="entry name" value="Class_I_gatase-like"/>
</dbReference>